<comment type="caution">
    <text evidence="1">The sequence shown here is derived from an EMBL/GenBank/DDBJ whole genome shotgun (WGS) entry which is preliminary data.</text>
</comment>
<dbReference type="Proteomes" id="UP000274822">
    <property type="component" value="Unassembled WGS sequence"/>
</dbReference>
<reference evidence="1 2" key="1">
    <citation type="journal article" date="2018" name="New Phytol.">
        <title>Phylogenomics of Endogonaceae and evolution of mycorrhizas within Mucoromycota.</title>
        <authorList>
            <person name="Chang Y."/>
            <person name="Desiro A."/>
            <person name="Na H."/>
            <person name="Sandor L."/>
            <person name="Lipzen A."/>
            <person name="Clum A."/>
            <person name="Barry K."/>
            <person name="Grigoriev I.V."/>
            <person name="Martin F.M."/>
            <person name="Stajich J.E."/>
            <person name="Smith M.E."/>
            <person name="Bonito G."/>
            <person name="Spatafora J.W."/>
        </authorList>
    </citation>
    <scope>NUCLEOTIDE SEQUENCE [LARGE SCALE GENOMIC DNA]</scope>
    <source>
        <strain evidence="1 2">AD002</strain>
    </source>
</reference>
<keyword evidence="2" id="KW-1185">Reference proteome</keyword>
<accession>A0A433QKB6</accession>
<dbReference type="EMBL" id="RBNJ01004138">
    <property type="protein sequence ID" value="RUS30221.1"/>
    <property type="molecule type" value="Genomic_DNA"/>
</dbReference>
<evidence type="ECO:0000313" key="2">
    <source>
        <dbReference type="Proteomes" id="UP000274822"/>
    </source>
</evidence>
<protein>
    <submittedName>
        <fullName evidence="1">Uncharacterized protein</fullName>
    </submittedName>
</protein>
<evidence type="ECO:0000313" key="1">
    <source>
        <dbReference type="EMBL" id="RUS30221.1"/>
    </source>
</evidence>
<gene>
    <name evidence="1" type="ORF">BC938DRAFT_479703</name>
</gene>
<dbReference type="AlphaFoldDB" id="A0A433QKB6"/>
<name>A0A433QKB6_9FUNG</name>
<organism evidence="1 2">
    <name type="scientific">Jimgerdemannia flammicorona</name>
    <dbReference type="NCBI Taxonomy" id="994334"/>
    <lineage>
        <taxon>Eukaryota</taxon>
        <taxon>Fungi</taxon>
        <taxon>Fungi incertae sedis</taxon>
        <taxon>Mucoromycota</taxon>
        <taxon>Mucoromycotina</taxon>
        <taxon>Endogonomycetes</taxon>
        <taxon>Endogonales</taxon>
        <taxon>Endogonaceae</taxon>
        <taxon>Jimgerdemannia</taxon>
    </lineage>
</organism>
<sequence>MLKDMFNSLCAAVDGDEQKVRKLESIGFLHAGLVMLLLRLDSPAGYTCRVSCSKLLEIPSQVAEFSSKALPVILLTWRAKTIVANMIWLVEEGNELDEENRLQHLLDSCETSSALSKRTKVDLPSTLNHPEETKIFFNGQLGRPVPLKLKAREVSANED</sequence>
<proteinExistence type="predicted"/>